<gene>
    <name evidence="1" type="ORF">IT779_28930</name>
</gene>
<dbReference type="RefSeq" id="WP_196152598.1">
    <property type="nucleotide sequence ID" value="NZ_JADMLG010000014.1"/>
</dbReference>
<dbReference type="EMBL" id="JADMLG010000014">
    <property type="protein sequence ID" value="MBH0780303.1"/>
    <property type="molecule type" value="Genomic_DNA"/>
</dbReference>
<dbReference type="AlphaFoldDB" id="A0A931IIM9"/>
<dbReference type="Proteomes" id="UP000655751">
    <property type="component" value="Unassembled WGS sequence"/>
</dbReference>
<sequence>MILSTAQDFTVISNGILDLGRALIGLVQNLIDIATADRSGRGGYPFS</sequence>
<accession>A0A931IIM9</accession>
<organism evidence="1 2">
    <name type="scientific">Nocardia bovistercoris</name>
    <dbReference type="NCBI Taxonomy" id="2785916"/>
    <lineage>
        <taxon>Bacteria</taxon>
        <taxon>Bacillati</taxon>
        <taxon>Actinomycetota</taxon>
        <taxon>Actinomycetes</taxon>
        <taxon>Mycobacteriales</taxon>
        <taxon>Nocardiaceae</taxon>
        <taxon>Nocardia</taxon>
    </lineage>
</organism>
<protein>
    <submittedName>
        <fullName evidence="1">Uncharacterized protein</fullName>
    </submittedName>
</protein>
<evidence type="ECO:0000313" key="1">
    <source>
        <dbReference type="EMBL" id="MBH0780303.1"/>
    </source>
</evidence>
<keyword evidence="2" id="KW-1185">Reference proteome</keyword>
<comment type="caution">
    <text evidence="1">The sequence shown here is derived from an EMBL/GenBank/DDBJ whole genome shotgun (WGS) entry which is preliminary data.</text>
</comment>
<evidence type="ECO:0000313" key="2">
    <source>
        <dbReference type="Proteomes" id="UP000655751"/>
    </source>
</evidence>
<reference evidence="1" key="1">
    <citation type="submission" date="2020-11" db="EMBL/GenBank/DDBJ databases">
        <title>Nocardia NEAU-351.nov., a novel actinomycete isolated from the cow dung.</title>
        <authorList>
            <person name="Zhang X."/>
        </authorList>
    </citation>
    <scope>NUCLEOTIDE SEQUENCE</scope>
    <source>
        <strain evidence="1">NEAU-351</strain>
    </source>
</reference>
<name>A0A931IIM9_9NOCA</name>
<proteinExistence type="predicted"/>